<dbReference type="InterPro" id="IPR011992">
    <property type="entry name" value="EF-hand-dom_pair"/>
</dbReference>
<dbReference type="SMART" id="SM00054">
    <property type="entry name" value="EFh"/>
    <property type="match status" value="2"/>
</dbReference>
<accession>A0AAE1VLQ7</accession>
<gene>
    <name evidence="3" type="ORF">RND71_009131</name>
</gene>
<reference evidence="3" key="1">
    <citation type="submission" date="2023-12" db="EMBL/GenBank/DDBJ databases">
        <title>Genome assembly of Anisodus tanguticus.</title>
        <authorList>
            <person name="Wang Y.-J."/>
        </authorList>
    </citation>
    <scope>NUCLEOTIDE SEQUENCE</scope>
    <source>
        <strain evidence="3">KB-2021</strain>
        <tissue evidence="3">Leaf</tissue>
    </source>
</reference>
<feature type="domain" description="EF-hand" evidence="2">
    <location>
        <begin position="41"/>
        <end position="76"/>
    </location>
</feature>
<dbReference type="AlphaFoldDB" id="A0AAE1VLQ7"/>
<dbReference type="InterPro" id="IPR002048">
    <property type="entry name" value="EF_hand_dom"/>
</dbReference>
<keyword evidence="4" id="KW-1185">Reference proteome</keyword>
<feature type="domain" description="EF-hand" evidence="2">
    <location>
        <begin position="91"/>
        <end position="116"/>
    </location>
</feature>
<dbReference type="Proteomes" id="UP001291623">
    <property type="component" value="Unassembled WGS sequence"/>
</dbReference>
<evidence type="ECO:0000259" key="2">
    <source>
        <dbReference type="PROSITE" id="PS50222"/>
    </source>
</evidence>
<dbReference type="EMBL" id="JAVYJV010000004">
    <property type="protein sequence ID" value="KAK4373747.1"/>
    <property type="molecule type" value="Genomic_DNA"/>
</dbReference>
<sequence>MWNPLIQQKSLEYIKHKHLVQVFVQHIQKQARGNLFKRGRPDINALKRLFAKTDKDRSHSITVTELEELVKQLESGKVEVDSNFALSTLSRIFDKNRDERVDEEEFIEGCEKLLEEAKDDTTSKKLLDEAKKHLLFALFH</sequence>
<proteinExistence type="predicted"/>
<keyword evidence="1" id="KW-0106">Calcium</keyword>
<evidence type="ECO:0000313" key="4">
    <source>
        <dbReference type="Proteomes" id="UP001291623"/>
    </source>
</evidence>
<dbReference type="PROSITE" id="PS00018">
    <property type="entry name" value="EF_HAND_1"/>
    <property type="match status" value="1"/>
</dbReference>
<protein>
    <recommendedName>
        <fullName evidence="2">EF-hand domain-containing protein</fullName>
    </recommendedName>
</protein>
<name>A0AAE1VLQ7_9SOLA</name>
<dbReference type="Pfam" id="PF13499">
    <property type="entry name" value="EF-hand_7"/>
    <property type="match status" value="1"/>
</dbReference>
<dbReference type="SUPFAM" id="SSF47473">
    <property type="entry name" value="EF-hand"/>
    <property type="match status" value="1"/>
</dbReference>
<dbReference type="Gene3D" id="1.10.238.10">
    <property type="entry name" value="EF-hand"/>
    <property type="match status" value="1"/>
</dbReference>
<organism evidence="3 4">
    <name type="scientific">Anisodus tanguticus</name>
    <dbReference type="NCBI Taxonomy" id="243964"/>
    <lineage>
        <taxon>Eukaryota</taxon>
        <taxon>Viridiplantae</taxon>
        <taxon>Streptophyta</taxon>
        <taxon>Embryophyta</taxon>
        <taxon>Tracheophyta</taxon>
        <taxon>Spermatophyta</taxon>
        <taxon>Magnoliopsida</taxon>
        <taxon>eudicotyledons</taxon>
        <taxon>Gunneridae</taxon>
        <taxon>Pentapetalae</taxon>
        <taxon>asterids</taxon>
        <taxon>lamiids</taxon>
        <taxon>Solanales</taxon>
        <taxon>Solanaceae</taxon>
        <taxon>Solanoideae</taxon>
        <taxon>Hyoscyameae</taxon>
        <taxon>Anisodus</taxon>
    </lineage>
</organism>
<evidence type="ECO:0000313" key="3">
    <source>
        <dbReference type="EMBL" id="KAK4373747.1"/>
    </source>
</evidence>
<dbReference type="PROSITE" id="PS50222">
    <property type="entry name" value="EF_HAND_2"/>
    <property type="match status" value="2"/>
</dbReference>
<dbReference type="GO" id="GO:0005509">
    <property type="term" value="F:calcium ion binding"/>
    <property type="evidence" value="ECO:0007669"/>
    <property type="project" value="InterPro"/>
</dbReference>
<evidence type="ECO:0000256" key="1">
    <source>
        <dbReference type="ARBA" id="ARBA00022837"/>
    </source>
</evidence>
<comment type="caution">
    <text evidence="3">The sequence shown here is derived from an EMBL/GenBank/DDBJ whole genome shotgun (WGS) entry which is preliminary data.</text>
</comment>
<dbReference type="InterPro" id="IPR018247">
    <property type="entry name" value="EF_Hand_1_Ca_BS"/>
</dbReference>